<dbReference type="Proteomes" id="UP000596929">
    <property type="component" value="Unassembled WGS sequence"/>
</dbReference>
<dbReference type="InterPro" id="IPR027417">
    <property type="entry name" value="P-loop_NTPase"/>
</dbReference>
<dbReference type="InterPro" id="IPR003593">
    <property type="entry name" value="AAA+_ATPase"/>
</dbReference>
<dbReference type="PROSITE" id="PS50929">
    <property type="entry name" value="ABC_TM1F"/>
    <property type="match status" value="1"/>
</dbReference>
<sequence length="567" mass="64046">MTKYILRYKGWLATTVLFRAFGAIMQVLIALIIQQIVDTAMNKDVNGFIDMIIFSIIFFMIMGINDYLNKTTQFIYIKKTLTDFKEDIFRGILRKNYKDFNSENTAEYISQLTNDINMVETKYLVPYLEMIGDVVIFVGTTALLLWINPWVTLVVCATSALLFLIPAILGAPTAKRQDDVSKQNSIFTTRIKDIFSGYEVIKSYNIVDNMTEEFLDENSTVENLKFKSNHIQGISQALSMFLGVMSQISTIALGGYFLIKGQLTVGTLFAVVQLANGICWPITWIVSKVTLVKGMKEVNFKLLSIINESKKKIDTVKLESFKKEIELKDITFAYNEDRNALDGLSVSFEKDKKYAIVGRSGSGKSTLLKLLLGYYDDFDGEIALDGYNYDKLDKNSINNHMSIIHQNVYMFDKTLKENIILGKDFNDKVLEKALENSGVSEFLRVLPKGVDSEIGENGNNLSGGQKQRVAIARSLIQNTPILLLDEGTSALDSKTAFEIEDTLLNIEDLTVITVTHKLIDSILKRYDEIIVMDNGNVVEKGSFDELINNKKEFYDLYTIEGESELVS</sequence>
<organism evidence="10 11">
    <name type="scientific">Clostridium hominis</name>
    <dbReference type="NCBI Taxonomy" id="2763036"/>
    <lineage>
        <taxon>Bacteria</taxon>
        <taxon>Bacillati</taxon>
        <taxon>Bacillota</taxon>
        <taxon>Clostridia</taxon>
        <taxon>Eubacteriales</taxon>
        <taxon>Clostridiaceae</taxon>
        <taxon>Clostridium</taxon>
    </lineage>
</organism>
<dbReference type="InterPro" id="IPR039421">
    <property type="entry name" value="Type_1_exporter"/>
</dbReference>
<name>A0ABR7D8Z9_9CLOT</name>
<dbReference type="InterPro" id="IPR036640">
    <property type="entry name" value="ABC1_TM_sf"/>
</dbReference>
<dbReference type="GO" id="GO:0005524">
    <property type="term" value="F:ATP binding"/>
    <property type="evidence" value="ECO:0007669"/>
    <property type="project" value="UniProtKB-KW"/>
</dbReference>
<dbReference type="PANTHER" id="PTHR43394:SF1">
    <property type="entry name" value="ATP-BINDING CASSETTE SUB-FAMILY B MEMBER 10, MITOCHONDRIAL"/>
    <property type="match status" value="1"/>
</dbReference>
<dbReference type="PROSITE" id="PS00211">
    <property type="entry name" value="ABC_TRANSPORTER_1"/>
    <property type="match status" value="1"/>
</dbReference>
<dbReference type="Gene3D" id="1.20.1560.10">
    <property type="entry name" value="ABC transporter type 1, transmembrane domain"/>
    <property type="match status" value="1"/>
</dbReference>
<evidence type="ECO:0000256" key="2">
    <source>
        <dbReference type="ARBA" id="ARBA00022692"/>
    </source>
</evidence>
<keyword evidence="5 7" id="KW-1133">Transmembrane helix</keyword>
<keyword evidence="3" id="KW-0547">Nucleotide-binding</keyword>
<evidence type="ECO:0000259" key="8">
    <source>
        <dbReference type="PROSITE" id="PS50893"/>
    </source>
</evidence>
<dbReference type="Pfam" id="PF00664">
    <property type="entry name" value="ABC_membrane"/>
    <property type="match status" value="1"/>
</dbReference>
<evidence type="ECO:0000256" key="7">
    <source>
        <dbReference type="SAM" id="Phobius"/>
    </source>
</evidence>
<dbReference type="PANTHER" id="PTHR43394">
    <property type="entry name" value="ATP-DEPENDENT PERMEASE MDL1, MITOCHONDRIAL"/>
    <property type="match status" value="1"/>
</dbReference>
<dbReference type="PROSITE" id="PS50893">
    <property type="entry name" value="ABC_TRANSPORTER_2"/>
    <property type="match status" value="1"/>
</dbReference>
<dbReference type="Gene3D" id="3.40.50.300">
    <property type="entry name" value="P-loop containing nucleotide triphosphate hydrolases"/>
    <property type="match status" value="1"/>
</dbReference>
<feature type="transmembrane region" description="Helical" evidence="7">
    <location>
        <begin position="237"/>
        <end position="259"/>
    </location>
</feature>
<protein>
    <submittedName>
        <fullName evidence="10">ABC transporter ATP-binding protein</fullName>
    </submittedName>
</protein>
<feature type="transmembrane region" description="Helical" evidence="7">
    <location>
        <begin position="48"/>
        <end position="68"/>
    </location>
</feature>
<evidence type="ECO:0000256" key="5">
    <source>
        <dbReference type="ARBA" id="ARBA00022989"/>
    </source>
</evidence>
<comment type="caution">
    <text evidence="10">The sequence shown here is derived from an EMBL/GenBank/DDBJ whole genome shotgun (WGS) entry which is preliminary data.</text>
</comment>
<keyword evidence="4 10" id="KW-0067">ATP-binding</keyword>
<evidence type="ECO:0000259" key="9">
    <source>
        <dbReference type="PROSITE" id="PS50929"/>
    </source>
</evidence>
<feature type="transmembrane region" description="Helical" evidence="7">
    <location>
        <begin position="150"/>
        <end position="169"/>
    </location>
</feature>
<dbReference type="Pfam" id="PF00005">
    <property type="entry name" value="ABC_tran"/>
    <property type="match status" value="1"/>
</dbReference>
<dbReference type="InterPro" id="IPR011527">
    <property type="entry name" value="ABC1_TM_dom"/>
</dbReference>
<feature type="transmembrane region" description="Helical" evidence="7">
    <location>
        <begin position="124"/>
        <end position="144"/>
    </location>
</feature>
<feature type="transmembrane region" description="Helical" evidence="7">
    <location>
        <begin position="265"/>
        <end position="286"/>
    </location>
</feature>
<evidence type="ECO:0000256" key="3">
    <source>
        <dbReference type="ARBA" id="ARBA00022741"/>
    </source>
</evidence>
<evidence type="ECO:0000256" key="6">
    <source>
        <dbReference type="ARBA" id="ARBA00023136"/>
    </source>
</evidence>
<dbReference type="SMART" id="SM00382">
    <property type="entry name" value="AAA"/>
    <property type="match status" value="1"/>
</dbReference>
<dbReference type="SUPFAM" id="SSF52540">
    <property type="entry name" value="P-loop containing nucleoside triphosphate hydrolases"/>
    <property type="match status" value="1"/>
</dbReference>
<reference evidence="10 11" key="1">
    <citation type="submission" date="2020-08" db="EMBL/GenBank/DDBJ databases">
        <title>Genome public.</title>
        <authorList>
            <person name="Liu C."/>
            <person name="Sun Q."/>
        </authorList>
    </citation>
    <scope>NUCLEOTIDE SEQUENCE [LARGE SCALE GENOMIC DNA]</scope>
    <source>
        <strain evidence="10 11">NSJ-6</strain>
    </source>
</reference>
<dbReference type="InterPro" id="IPR017871">
    <property type="entry name" value="ABC_transporter-like_CS"/>
</dbReference>
<dbReference type="SUPFAM" id="SSF90123">
    <property type="entry name" value="ABC transporter transmembrane region"/>
    <property type="match status" value="1"/>
</dbReference>
<dbReference type="EMBL" id="JACOOO010000004">
    <property type="protein sequence ID" value="MBC5627687.1"/>
    <property type="molecule type" value="Genomic_DNA"/>
</dbReference>
<accession>A0ABR7D8Z9</accession>
<evidence type="ECO:0000313" key="10">
    <source>
        <dbReference type="EMBL" id="MBC5627687.1"/>
    </source>
</evidence>
<gene>
    <name evidence="10" type="ORF">H8S20_02160</name>
</gene>
<keyword evidence="2 7" id="KW-0812">Transmembrane</keyword>
<evidence type="ECO:0000256" key="1">
    <source>
        <dbReference type="ARBA" id="ARBA00004651"/>
    </source>
</evidence>
<dbReference type="InterPro" id="IPR003439">
    <property type="entry name" value="ABC_transporter-like_ATP-bd"/>
</dbReference>
<proteinExistence type="predicted"/>
<feature type="domain" description="ABC transmembrane type-1" evidence="9">
    <location>
        <begin position="16"/>
        <end position="294"/>
    </location>
</feature>
<comment type="subcellular location">
    <subcellularLocation>
        <location evidence="1">Cell membrane</location>
        <topology evidence="1">Multi-pass membrane protein</topology>
    </subcellularLocation>
</comment>
<dbReference type="RefSeq" id="WP_032119683.1">
    <property type="nucleotide sequence ID" value="NZ_JACOOO010000004.1"/>
</dbReference>
<feature type="domain" description="ABC transporter" evidence="8">
    <location>
        <begin position="325"/>
        <end position="559"/>
    </location>
</feature>
<dbReference type="CDD" id="cd07346">
    <property type="entry name" value="ABC_6TM_exporters"/>
    <property type="match status" value="1"/>
</dbReference>
<feature type="transmembrane region" description="Helical" evidence="7">
    <location>
        <begin position="12"/>
        <end position="36"/>
    </location>
</feature>
<evidence type="ECO:0000256" key="4">
    <source>
        <dbReference type="ARBA" id="ARBA00022840"/>
    </source>
</evidence>
<keyword evidence="11" id="KW-1185">Reference proteome</keyword>
<evidence type="ECO:0000313" key="11">
    <source>
        <dbReference type="Proteomes" id="UP000596929"/>
    </source>
</evidence>
<keyword evidence="6 7" id="KW-0472">Membrane</keyword>